<proteinExistence type="predicted"/>
<dbReference type="Pfam" id="PF02518">
    <property type="entry name" value="HATPase_c"/>
    <property type="match status" value="1"/>
</dbReference>
<dbReference type="PRINTS" id="PR00344">
    <property type="entry name" value="BCTRLSENSOR"/>
</dbReference>
<evidence type="ECO:0000256" key="2">
    <source>
        <dbReference type="ARBA" id="ARBA00004651"/>
    </source>
</evidence>
<evidence type="ECO:0000256" key="1">
    <source>
        <dbReference type="ARBA" id="ARBA00000085"/>
    </source>
</evidence>
<feature type="transmembrane region" description="Helical" evidence="10">
    <location>
        <begin position="6"/>
        <end position="22"/>
    </location>
</feature>
<sequence length="506" mass="57459">MLASTGLGIVAMLVFLFFNMWSELNESERKKLDAINDVALGFVSDAYHKYQNKELSEQEAKLYAIARLDQIRYEGNEYIFVYRRDGMLIMDPSLPDEERFKVNYYDFKDPEGTPLFQHMNERTKDSKRATVTYVWELPDSLPMIENTLPAPKMSRVIVFEPWNWIIGTGVYMTHVTEKLWSGFWRLSGLFLLFSIPILVLFLIIYKRRLEISEQKQKIEEIDYQNAILEKRVMKRTEELSSALKHLEQAKDELVQSEKLSSLGTLVSGVAHELNTPIGNALTSSTVILEAENRFSEMVARKITRKDLDDFVRRVREGGQIIERNMSKAAELIVAFKQLAVDQTSAHRREFYLSEIVEEVNLSIRPTLRRSSCNLEIDVPEDLHLDSYPGPLSQVLINLISNAVIHAFKEDEDKSIRIVATNEPDGWISLSVIDEGYGIPPELQKQIFDPFYTTRLGQGGSGLGLHITFNIVTGILGGSIDVNSEPGKGSCFTAKIPTSSPCPNSCS</sequence>
<comment type="caution">
    <text evidence="12">The sequence shown here is derived from an EMBL/GenBank/DDBJ whole genome shotgun (WGS) entry which is preliminary data.</text>
</comment>
<dbReference type="Gene3D" id="3.30.450.20">
    <property type="entry name" value="PAS domain"/>
    <property type="match status" value="1"/>
</dbReference>
<protein>
    <recommendedName>
        <fullName evidence="3">histidine kinase</fullName>
        <ecNumber evidence="3">2.7.13.3</ecNumber>
    </recommendedName>
</protein>
<evidence type="ECO:0000259" key="11">
    <source>
        <dbReference type="PROSITE" id="PS50109"/>
    </source>
</evidence>
<evidence type="ECO:0000256" key="10">
    <source>
        <dbReference type="SAM" id="Phobius"/>
    </source>
</evidence>
<comment type="catalytic activity">
    <reaction evidence="1">
        <text>ATP + protein L-histidine = ADP + protein N-phospho-L-histidine.</text>
        <dbReference type="EC" id="2.7.13.3"/>
    </reaction>
</comment>
<evidence type="ECO:0000256" key="4">
    <source>
        <dbReference type="ARBA" id="ARBA00022475"/>
    </source>
</evidence>
<evidence type="ECO:0000313" key="12">
    <source>
        <dbReference type="EMBL" id="GGD66675.1"/>
    </source>
</evidence>
<dbReference type="EC" id="2.7.13.3" evidence="3"/>
<dbReference type="CDD" id="cd00082">
    <property type="entry name" value="HisKA"/>
    <property type="match status" value="1"/>
</dbReference>
<comment type="subcellular location">
    <subcellularLocation>
        <location evidence="2">Cell membrane</location>
        <topology evidence="2">Multi-pass membrane protein</topology>
    </subcellularLocation>
</comment>
<dbReference type="InterPro" id="IPR036890">
    <property type="entry name" value="HATPase_C_sf"/>
</dbReference>
<dbReference type="SMART" id="SM00387">
    <property type="entry name" value="HATPase_c"/>
    <property type="match status" value="1"/>
</dbReference>
<keyword evidence="4" id="KW-1003">Cell membrane</keyword>
<keyword evidence="13" id="KW-1185">Reference proteome</keyword>
<dbReference type="Pfam" id="PF17200">
    <property type="entry name" value="sCache_2"/>
    <property type="match status" value="1"/>
</dbReference>
<accession>A0ABQ1RFZ6</accession>
<dbReference type="SUPFAM" id="SSF55874">
    <property type="entry name" value="ATPase domain of HSP90 chaperone/DNA topoisomerase II/histidine kinase"/>
    <property type="match status" value="1"/>
</dbReference>
<evidence type="ECO:0000256" key="5">
    <source>
        <dbReference type="ARBA" id="ARBA00022553"/>
    </source>
</evidence>
<keyword evidence="8 10" id="KW-0472">Membrane</keyword>
<evidence type="ECO:0000313" key="13">
    <source>
        <dbReference type="Proteomes" id="UP000614272"/>
    </source>
</evidence>
<gene>
    <name evidence="12" type="ORF">GCM10011357_22430</name>
</gene>
<dbReference type="PROSITE" id="PS50109">
    <property type="entry name" value="HIS_KIN"/>
    <property type="match status" value="1"/>
</dbReference>
<dbReference type="InterPro" id="IPR004358">
    <property type="entry name" value="Sig_transdc_His_kin-like_C"/>
</dbReference>
<dbReference type="InterPro" id="IPR003661">
    <property type="entry name" value="HisK_dim/P_dom"/>
</dbReference>
<name>A0ABQ1RFZ6_9ALTE</name>
<dbReference type="Gene3D" id="1.10.287.130">
    <property type="match status" value="1"/>
</dbReference>
<dbReference type="InterPro" id="IPR033480">
    <property type="entry name" value="sCache_2"/>
</dbReference>
<organism evidence="12 13">
    <name type="scientific">Lacimicrobium alkaliphilum</name>
    <dbReference type="NCBI Taxonomy" id="1526571"/>
    <lineage>
        <taxon>Bacteria</taxon>
        <taxon>Pseudomonadati</taxon>
        <taxon>Pseudomonadota</taxon>
        <taxon>Gammaproteobacteria</taxon>
        <taxon>Alteromonadales</taxon>
        <taxon>Alteromonadaceae</taxon>
        <taxon>Lacimicrobium</taxon>
    </lineage>
</organism>
<evidence type="ECO:0000256" key="9">
    <source>
        <dbReference type="SAM" id="Coils"/>
    </source>
</evidence>
<dbReference type="SMART" id="SM01049">
    <property type="entry name" value="Cache_2"/>
    <property type="match status" value="1"/>
</dbReference>
<keyword evidence="5" id="KW-0597">Phosphoprotein</keyword>
<keyword evidence="7 10" id="KW-1133">Transmembrane helix</keyword>
<dbReference type="InterPro" id="IPR005467">
    <property type="entry name" value="His_kinase_dom"/>
</dbReference>
<dbReference type="InterPro" id="IPR003594">
    <property type="entry name" value="HATPase_dom"/>
</dbReference>
<feature type="transmembrane region" description="Helical" evidence="10">
    <location>
        <begin position="186"/>
        <end position="205"/>
    </location>
</feature>
<keyword evidence="9" id="KW-0175">Coiled coil</keyword>
<evidence type="ECO:0000256" key="7">
    <source>
        <dbReference type="ARBA" id="ARBA00022989"/>
    </source>
</evidence>
<dbReference type="PANTHER" id="PTHR43065">
    <property type="entry name" value="SENSOR HISTIDINE KINASE"/>
    <property type="match status" value="1"/>
</dbReference>
<feature type="coiled-coil region" evidence="9">
    <location>
        <begin position="211"/>
        <end position="259"/>
    </location>
</feature>
<reference evidence="13" key="1">
    <citation type="journal article" date="2019" name="Int. J. Syst. Evol. Microbiol.">
        <title>The Global Catalogue of Microorganisms (GCM) 10K type strain sequencing project: providing services to taxonomists for standard genome sequencing and annotation.</title>
        <authorList>
            <consortium name="The Broad Institute Genomics Platform"/>
            <consortium name="The Broad Institute Genome Sequencing Center for Infectious Disease"/>
            <person name="Wu L."/>
            <person name="Ma J."/>
        </authorList>
    </citation>
    <scope>NUCLEOTIDE SEQUENCE [LARGE SCALE GENOMIC DNA]</scope>
    <source>
        <strain evidence="13">CGMCC 1.12923</strain>
    </source>
</reference>
<feature type="domain" description="Histidine kinase" evidence="11">
    <location>
        <begin position="268"/>
        <end position="499"/>
    </location>
</feature>
<keyword evidence="6 10" id="KW-0812">Transmembrane</keyword>
<evidence type="ECO:0000256" key="3">
    <source>
        <dbReference type="ARBA" id="ARBA00012438"/>
    </source>
</evidence>
<dbReference type="EMBL" id="BMGJ01000008">
    <property type="protein sequence ID" value="GGD66675.1"/>
    <property type="molecule type" value="Genomic_DNA"/>
</dbReference>
<evidence type="ECO:0000256" key="8">
    <source>
        <dbReference type="ARBA" id="ARBA00023136"/>
    </source>
</evidence>
<dbReference type="Gene3D" id="3.30.565.10">
    <property type="entry name" value="Histidine kinase-like ATPase, C-terminal domain"/>
    <property type="match status" value="1"/>
</dbReference>
<dbReference type="Proteomes" id="UP000614272">
    <property type="component" value="Unassembled WGS sequence"/>
</dbReference>
<evidence type="ECO:0000256" key="6">
    <source>
        <dbReference type="ARBA" id="ARBA00022692"/>
    </source>
</evidence>